<keyword evidence="3" id="KW-1185">Reference proteome</keyword>
<evidence type="ECO:0000313" key="2">
    <source>
        <dbReference type="EMBL" id="AMK53773.1"/>
    </source>
</evidence>
<feature type="region of interest" description="Disordered" evidence="1">
    <location>
        <begin position="230"/>
        <end position="259"/>
    </location>
</feature>
<evidence type="ECO:0000256" key="1">
    <source>
        <dbReference type="SAM" id="MobiDB-lite"/>
    </source>
</evidence>
<dbReference type="STRING" id="1702221.AALO17_06390"/>
<dbReference type="EMBL" id="CP011391">
    <property type="protein sequence ID" value="AMK53773.1"/>
    <property type="molecule type" value="Genomic_DNA"/>
</dbReference>
<sequence length="259" mass="29694">MSKPKRKRREMSIDNEVKHAAGSSITIAVQAGTSVVKALRDFLNAFYLAQLAHGDSVYYNVLHGKRHYGSQFKKESSLEELNLLSKDSRTMKIGIHDEDRKLIQRECKKMNVNYFLAKRPANLEQLYQEFVSEPGSVTGKDGELLDKFLLKEPRLDEHGNLVLNKRGLPIMDLKIGADRKPVLIDAEHLLAFAECDIPKWEYICRKLEARNRTHVPLKQKLQTLKINALRTQREHETSTRDAKISKSSQKRSTGKEVSR</sequence>
<dbReference type="KEGG" id="fro:AALO17_06390"/>
<dbReference type="RefSeq" id="WP_218637920.1">
    <property type="nucleotide sequence ID" value="NZ_CAOZAR010000024.1"/>
</dbReference>
<proteinExistence type="predicted"/>
<feature type="compositionally biased region" description="Basic and acidic residues" evidence="1">
    <location>
        <begin position="231"/>
        <end position="244"/>
    </location>
</feature>
<protein>
    <submittedName>
        <fullName evidence="2">Uncharacterized protein</fullName>
    </submittedName>
</protein>
<reference evidence="2 3" key="1">
    <citation type="journal article" date="2016" name="Gut Pathog.">
        <title>Whole genome sequencing of "Faecalibaculum rodentium" ALO17, isolated from C57BL/6J laboratory mouse feces.</title>
        <authorList>
            <person name="Lim S."/>
            <person name="Chang D.H."/>
            <person name="Ahn S."/>
            <person name="Kim B.C."/>
        </authorList>
    </citation>
    <scope>NUCLEOTIDE SEQUENCE [LARGE SCALE GENOMIC DNA]</scope>
    <source>
        <strain evidence="2 3">Alo17</strain>
    </source>
</reference>
<evidence type="ECO:0000313" key="3">
    <source>
        <dbReference type="Proteomes" id="UP000069771"/>
    </source>
</evidence>
<dbReference type="AlphaFoldDB" id="A0A140DSZ6"/>
<accession>A0A140DSZ6</accession>
<organism evidence="2 3">
    <name type="scientific">Faecalibaculum rodentium</name>
    <dbReference type="NCBI Taxonomy" id="1702221"/>
    <lineage>
        <taxon>Bacteria</taxon>
        <taxon>Bacillati</taxon>
        <taxon>Bacillota</taxon>
        <taxon>Erysipelotrichia</taxon>
        <taxon>Erysipelotrichales</taxon>
        <taxon>Erysipelotrichaceae</taxon>
        <taxon>Faecalibaculum</taxon>
    </lineage>
</organism>
<name>A0A140DSZ6_9FIRM</name>
<gene>
    <name evidence="2" type="ORF">AALO17_06390</name>
</gene>
<dbReference type="Proteomes" id="UP000069771">
    <property type="component" value="Chromosome"/>
</dbReference>